<gene>
    <name evidence="11" type="ORF">SPAR_F01150</name>
</gene>
<keyword evidence="6" id="KW-0325">Glycoprotein</keyword>
<dbReference type="GeneID" id="54630381"/>
<protein>
    <recommendedName>
        <fullName evidence="10">Hyphally-regulated cell wall protein N-terminal domain-containing protein</fullName>
    </recommendedName>
</protein>
<dbReference type="GO" id="GO:0098552">
    <property type="term" value="C:side of membrane"/>
    <property type="evidence" value="ECO:0007669"/>
    <property type="project" value="UniProtKB-KW"/>
</dbReference>
<feature type="region of interest" description="Disordered" evidence="8">
    <location>
        <begin position="1022"/>
        <end position="1050"/>
    </location>
</feature>
<keyword evidence="4" id="KW-0472">Membrane</keyword>
<evidence type="ECO:0000259" key="10">
    <source>
        <dbReference type="Pfam" id="PF11765"/>
    </source>
</evidence>
<evidence type="ECO:0000256" key="2">
    <source>
        <dbReference type="ARBA" id="ARBA00004613"/>
    </source>
</evidence>
<sequence length="1770" mass="184812">MRSLIFITLVLASIALALDVIEKSKTITVSTNYHEKLTIEKGVYLGLVGGSFHNFYSDVKVHGGLYVSTDDSSIRKNNRLVGSFENYFNTVIDLKRDTVSNSYIWEGESFENMGNMSMRGTPFASSNSQSLTFSYFSNSGFLQFVDTGYLQFGKEDGTIINTGTIAAQSDQFNHIYLIPQSSMMGNGCLWVGSYCIFYIEDLDNISVEDQTIVLSSEPNAIVLGGFTDPPSRHPPVTSLKIRNFNSKTSIWFHDNNPKIKSFENGILTVTTIGRKYILDVGPGYTGDQFSMTNTPVTTQLWQEGRPINAGVLRTTKVKPTLSAYPGCLPPQSIPDFNSFKTLPFRDAESLPNGRPTVTSSRISSSVVGSLSKTIITTSISSSTADNQHVDVSSNFPSRTASETATVFFSFSSSDYSSQPSDYIASASSGIDGQTVTKPTGYTFLDSSSQPSSYVTSGLDTTSYQSSLDGSQSVNVLSNFTTKVSSYSTLISSDTTFAQYTSGVLSTSNSLSSNDAISRFTETTTQPISSSSQYFSNYVDQLSNEVTVIPLTTTTSQSTGEVVAQSSGYVFSLLSGNNTQFTSKEALSTSFDSSVATKFATLSTYKQSSDYLNSETATAPPFLSSSTISFPGSGEFKSHSLNQSLSVTNLLSSSQTAFGGNSLGQFKSQTPSGSSTTVAPQPGSPTLTLLSSSTAAENSAPKEALSPTSFPDMTTRVSGGATPNVSTVTSLLTDSADDEHTSTITQISSFSDNSDINIATPSLSCSSNQFSKHASPSSISNIVTQWESTPDSPSLCTITSACSSAVITVHYSNLTQYAASTLAAEYFTRSSPTSFESGNSRSTLDSVKTGLMSFSNQPSSNPSITTSSQVSTGPTTSVSASSQSSSGSLIASSSEISTSTTPLTSSTSQPLSDSSITSSSQVSTGITTSVSASSQSSSGSLIASSSEISTSTTPLTSSTSQPLSDSSITSSSQVSTGITTSVSASSQSSSGSLIASSSQVSTGITTSVSASSQSSSGSLIASSSEISTSTTPLTSSTSQPLSDSSITSSSQVSTGITTSVGASSQSLSGSLIASSSQVSTGITTSVSASSQSSSGSLIASSSEISTSTTPLTSTSSQSSSDSSIIFPSQVSTGTTTSVSASSKFSHTLTTGSPTDIVSKSSDISSPSSSNTVTTVSHSNNTQHASSTLAAEYFIRGSSSFLESDSSMFALQSTYTSLLSVSNQPSGDSRIPSSSQISTDITTLTSSISEISHTVATESLTNSASQPSSRTAIEVFIRSGRESSSAVAPRTSNIISGPSSSTYSLSSRDNILYSSTILVPFASSDLLESLKKNSSGSVASSGQSSALSVHSTLTDPTLVNPPMQSSRILTTKSASHIVSYSLTLSTFDSLNKGNTVIPTHPTVEKLASSTVSTSRHGSTSVSHISDSQYLNKANYTTAQQVVQSSSLSSFEPNISNSFSTLTTFTTIYKEWTGTFISTYSTQVSTLNVNKARMVERAVGDSGSRVTIEIIYYVETPKANEALLTINANNGAASSQTIGNIATVTSCSSYVYTGVVSPAVISTVTTKIGDAITELTTWCPFSMPDSADKTIETFVTSSLLNVHTDLASTTTKHTSVPTANSNTVTKDMTLRPSFGTELVFGTTRGTDIAVTLESIKTAIPQNTTPGTKTHESSPSPASKATTPTTYGSAAVIIPEFSVSSTNVPSSESSLVTVQSGLTTSFMNSPRSWSYSSSVIASNSTSFQLSRYAGTANNLVSNGLWSVFVSTVLLAFYR</sequence>
<proteinExistence type="predicted"/>
<keyword evidence="4" id="KW-0336">GPI-anchor</keyword>
<evidence type="ECO:0000256" key="3">
    <source>
        <dbReference type="ARBA" id="ARBA00022525"/>
    </source>
</evidence>
<evidence type="ECO:0000256" key="7">
    <source>
        <dbReference type="ARBA" id="ARBA00023288"/>
    </source>
</evidence>
<feature type="region of interest" description="Disordered" evidence="8">
    <location>
        <begin position="1141"/>
        <end position="1180"/>
    </location>
</feature>
<dbReference type="GO" id="GO:0009277">
    <property type="term" value="C:fungal-type cell wall"/>
    <property type="evidence" value="ECO:0007669"/>
    <property type="project" value="UniProtKB-ARBA"/>
</dbReference>
<evidence type="ECO:0000256" key="5">
    <source>
        <dbReference type="ARBA" id="ARBA00022729"/>
    </source>
</evidence>
<keyword evidence="5 9" id="KW-0732">Signal</keyword>
<feature type="compositionally biased region" description="Polar residues" evidence="8">
    <location>
        <begin position="661"/>
        <end position="678"/>
    </location>
</feature>
<feature type="region of interest" description="Disordered" evidence="8">
    <location>
        <begin position="661"/>
        <end position="723"/>
    </location>
</feature>
<evidence type="ECO:0000256" key="4">
    <source>
        <dbReference type="ARBA" id="ARBA00022622"/>
    </source>
</evidence>
<reference evidence="11" key="3">
    <citation type="submission" date="2025-07" db="EMBL/GenBank/DDBJ databases">
        <authorList>
            <consortium name="NCBI Genome Project"/>
        </authorList>
    </citation>
    <scope>NUCLEOTIDE SEQUENCE</scope>
    <source>
        <strain evidence="11">CBS432</strain>
    </source>
</reference>
<evidence type="ECO:0000256" key="6">
    <source>
        <dbReference type="ARBA" id="ARBA00023180"/>
    </source>
</evidence>
<feature type="region of interest" description="Disordered" evidence="8">
    <location>
        <begin position="850"/>
        <end position="921"/>
    </location>
</feature>
<feature type="chain" id="PRO_5034077425" description="Hyphally-regulated cell wall protein N-terminal domain-containing protein" evidence="9">
    <location>
        <begin position="18"/>
        <end position="1770"/>
    </location>
</feature>
<evidence type="ECO:0000256" key="9">
    <source>
        <dbReference type="SAM" id="SignalP"/>
    </source>
</evidence>
<evidence type="ECO:0000313" key="11">
    <source>
        <dbReference type="RefSeq" id="XP_033766119.1"/>
    </source>
</evidence>
<dbReference type="Pfam" id="PF13928">
    <property type="entry name" value="Flocculin_t3"/>
    <property type="match status" value="1"/>
</dbReference>
<keyword evidence="3" id="KW-0964">Secreted</keyword>
<comment type="subcellular location">
    <subcellularLocation>
        <location evidence="1">Membrane</location>
        <topology evidence="1">Lipid-anchor</topology>
        <topology evidence="1">GPI-anchor</topology>
    </subcellularLocation>
    <subcellularLocation>
        <location evidence="2">Secreted</location>
    </subcellularLocation>
</comment>
<feature type="compositionally biased region" description="Polar residues" evidence="8">
    <location>
        <begin position="1142"/>
        <end position="1154"/>
    </location>
</feature>
<feature type="compositionally biased region" description="Low complexity" evidence="8">
    <location>
        <begin position="1669"/>
        <end position="1680"/>
    </location>
</feature>
<reference evidence="11" key="1">
    <citation type="journal article" date="2017" name="Nat. Genet.">
        <title>Contrasting evolutionary genome dynamics between domesticated and wild yeasts.</title>
        <authorList>
            <person name="Yue J.X."/>
            <person name="Li J."/>
            <person name="Aigrain L."/>
            <person name="Hallin J."/>
            <person name="Persson K."/>
            <person name="Oliver K."/>
            <person name="Bergstrom A."/>
            <person name="Coupland P."/>
            <person name="Warringer J."/>
            <person name="Lagomarsino M.C."/>
            <person name="Fischer G."/>
            <person name="Durbin R."/>
            <person name="Liti G."/>
        </authorList>
    </citation>
    <scope>NUCLEOTIDE SEQUENCE</scope>
    <source>
        <strain evidence="11">CBS432</strain>
    </source>
</reference>
<feature type="compositionally biased region" description="Polar residues" evidence="8">
    <location>
        <begin position="850"/>
        <end position="871"/>
    </location>
</feature>
<feature type="compositionally biased region" description="Low complexity" evidence="8">
    <location>
        <begin position="872"/>
        <end position="921"/>
    </location>
</feature>
<dbReference type="GO" id="GO:0005576">
    <property type="term" value="C:extracellular region"/>
    <property type="evidence" value="ECO:0007669"/>
    <property type="project" value="UniProtKB-SubCell"/>
</dbReference>
<reference evidence="11" key="4">
    <citation type="submission" date="2025-08" db="UniProtKB">
        <authorList>
            <consortium name="RefSeq"/>
        </authorList>
    </citation>
    <scope>IDENTIFICATION</scope>
    <source>
        <strain evidence="11">CBS432</strain>
    </source>
</reference>
<dbReference type="Pfam" id="PF11765">
    <property type="entry name" value="Hyphal_reg_CWP"/>
    <property type="match status" value="1"/>
</dbReference>
<feature type="compositionally biased region" description="Polar residues" evidence="8">
    <location>
        <begin position="705"/>
        <end position="723"/>
    </location>
</feature>
<feature type="signal peptide" evidence="9">
    <location>
        <begin position="1"/>
        <end position="17"/>
    </location>
</feature>
<dbReference type="InterPro" id="IPR021031">
    <property type="entry name" value="Hyphal-reg_cell_wall_N"/>
</dbReference>
<feature type="compositionally biased region" description="Low complexity" evidence="8">
    <location>
        <begin position="1156"/>
        <end position="1180"/>
    </location>
</feature>
<feature type="region of interest" description="Disordered" evidence="8">
    <location>
        <begin position="1656"/>
        <end position="1680"/>
    </location>
</feature>
<accession>A0A8B8UQU5</accession>
<dbReference type="VEuPathDB" id="FungiDB:SPAR_F01150"/>
<dbReference type="RefSeq" id="XP_033766119.1">
    <property type="nucleotide sequence ID" value="XM_033910228.1"/>
</dbReference>
<feature type="region of interest" description="Disordered" evidence="8">
    <location>
        <begin position="1100"/>
        <end position="1123"/>
    </location>
</feature>
<feature type="region of interest" description="Disordered" evidence="8">
    <location>
        <begin position="944"/>
        <end position="973"/>
    </location>
</feature>
<keyword evidence="7" id="KW-0449">Lipoprotein</keyword>
<reference evidence="11" key="2">
    <citation type="submission" date="2020-01" db="EMBL/GenBank/DDBJ databases">
        <title>Population-level Yeast Reference Genomes.</title>
        <authorList>
            <person name="Yue J.-X."/>
        </authorList>
    </citation>
    <scope>NUCLEOTIDE SEQUENCE</scope>
    <source>
        <strain evidence="11">CBS432</strain>
    </source>
</reference>
<evidence type="ECO:0000256" key="8">
    <source>
        <dbReference type="SAM" id="MobiDB-lite"/>
    </source>
</evidence>
<dbReference type="KEGG" id="spao:SPAR_F01150"/>
<name>A0A8B8UQU5_SACPA</name>
<dbReference type="OrthoDB" id="4070537at2759"/>
<organism evidence="11">
    <name type="scientific">Saccharomyces paradoxus</name>
    <name type="common">Yeast</name>
    <name type="synonym">Saccharomyces douglasii</name>
    <dbReference type="NCBI Taxonomy" id="27291"/>
    <lineage>
        <taxon>Eukaryota</taxon>
        <taxon>Fungi</taxon>
        <taxon>Dikarya</taxon>
        <taxon>Ascomycota</taxon>
        <taxon>Saccharomycotina</taxon>
        <taxon>Saccharomycetes</taxon>
        <taxon>Saccharomycetales</taxon>
        <taxon>Saccharomycetaceae</taxon>
        <taxon>Saccharomyces</taxon>
    </lineage>
</organism>
<dbReference type="InterPro" id="IPR025928">
    <property type="entry name" value="Flocculin_t3_rpt"/>
</dbReference>
<feature type="domain" description="Hyphally-regulated cell wall protein N-terminal" evidence="10">
    <location>
        <begin position="9"/>
        <end position="294"/>
    </location>
</feature>
<evidence type="ECO:0000256" key="1">
    <source>
        <dbReference type="ARBA" id="ARBA00004589"/>
    </source>
</evidence>